<dbReference type="EMBL" id="KQ965767">
    <property type="protein sequence ID" value="KXS14731.1"/>
    <property type="molecule type" value="Genomic_DNA"/>
</dbReference>
<evidence type="ECO:0000313" key="3">
    <source>
        <dbReference type="Proteomes" id="UP000070544"/>
    </source>
</evidence>
<dbReference type="SMART" id="SM00871">
    <property type="entry name" value="AraC_E_bind"/>
    <property type="match status" value="1"/>
</dbReference>
<dbReference type="Proteomes" id="UP000070544">
    <property type="component" value="Unassembled WGS sequence"/>
</dbReference>
<dbReference type="SUPFAM" id="SSF55136">
    <property type="entry name" value="Probable bacterial effector-binding domain"/>
    <property type="match status" value="1"/>
</dbReference>
<evidence type="ECO:0000259" key="1">
    <source>
        <dbReference type="SMART" id="SM00871"/>
    </source>
</evidence>
<feature type="domain" description="AraC effector-binding" evidence="1">
    <location>
        <begin position="5"/>
        <end position="163"/>
    </location>
</feature>
<dbReference type="InterPro" id="IPR010499">
    <property type="entry name" value="AraC_E-bd"/>
</dbReference>
<dbReference type="Gene3D" id="3.20.80.10">
    <property type="entry name" value="Regulatory factor, effector binding domain"/>
    <property type="match status" value="1"/>
</dbReference>
<proteinExistence type="predicted"/>
<organism evidence="2 3">
    <name type="scientific">Gonapodya prolifera (strain JEL478)</name>
    <name type="common">Monoblepharis prolifera</name>
    <dbReference type="NCBI Taxonomy" id="1344416"/>
    <lineage>
        <taxon>Eukaryota</taxon>
        <taxon>Fungi</taxon>
        <taxon>Fungi incertae sedis</taxon>
        <taxon>Chytridiomycota</taxon>
        <taxon>Chytridiomycota incertae sedis</taxon>
        <taxon>Monoblepharidomycetes</taxon>
        <taxon>Monoblepharidales</taxon>
        <taxon>Gonapodyaceae</taxon>
        <taxon>Gonapodya</taxon>
    </lineage>
</organism>
<sequence>MTRTLEFSVQTVSKPQLIAAASREVQTGDIPAAFGPALAHVKSFLARHEDIRALAPKAHEVFLYRHADSGTCSDPMTVYFGVEVARTFDPDPDGEVQCVEVPVGQVVTVVHKGAYRYISNTHAKVRAWIEENGWKSAGWSWEIYGDERGEEEEWETGICYLIKRAGL</sequence>
<keyword evidence="3" id="KW-1185">Reference proteome</keyword>
<protein>
    <recommendedName>
        <fullName evidence="1">AraC effector-binding domain-containing protein</fullName>
    </recommendedName>
</protein>
<dbReference type="InterPro" id="IPR029442">
    <property type="entry name" value="GyrI-like"/>
</dbReference>
<reference evidence="2 3" key="1">
    <citation type="journal article" date="2015" name="Genome Biol. Evol.">
        <title>Phylogenomic analyses indicate that early fungi evolved digesting cell walls of algal ancestors of land plants.</title>
        <authorList>
            <person name="Chang Y."/>
            <person name="Wang S."/>
            <person name="Sekimoto S."/>
            <person name="Aerts A.L."/>
            <person name="Choi C."/>
            <person name="Clum A."/>
            <person name="LaButti K.M."/>
            <person name="Lindquist E.A."/>
            <person name="Yee Ngan C."/>
            <person name="Ohm R.A."/>
            <person name="Salamov A.A."/>
            <person name="Grigoriev I.V."/>
            <person name="Spatafora J.W."/>
            <person name="Berbee M.L."/>
        </authorList>
    </citation>
    <scope>NUCLEOTIDE SEQUENCE [LARGE SCALE GENOMIC DNA]</scope>
    <source>
        <strain evidence="2 3">JEL478</strain>
    </source>
</reference>
<dbReference type="InterPro" id="IPR011256">
    <property type="entry name" value="Reg_factor_effector_dom_sf"/>
</dbReference>
<dbReference type="Pfam" id="PF06445">
    <property type="entry name" value="GyrI-like"/>
    <property type="match status" value="1"/>
</dbReference>
<name>A0A139AD55_GONPJ</name>
<dbReference type="AlphaFoldDB" id="A0A139AD55"/>
<evidence type="ECO:0000313" key="2">
    <source>
        <dbReference type="EMBL" id="KXS14731.1"/>
    </source>
</evidence>
<accession>A0A139AD55</accession>
<gene>
    <name evidence="2" type="ORF">M427DRAFT_57384</name>
</gene>